<organism evidence="2 3">
    <name type="scientific">Zopfia rhizophila CBS 207.26</name>
    <dbReference type="NCBI Taxonomy" id="1314779"/>
    <lineage>
        <taxon>Eukaryota</taxon>
        <taxon>Fungi</taxon>
        <taxon>Dikarya</taxon>
        <taxon>Ascomycota</taxon>
        <taxon>Pezizomycotina</taxon>
        <taxon>Dothideomycetes</taxon>
        <taxon>Dothideomycetes incertae sedis</taxon>
        <taxon>Zopfiaceae</taxon>
        <taxon>Zopfia</taxon>
    </lineage>
</organism>
<feature type="compositionally biased region" description="Basic and acidic residues" evidence="1">
    <location>
        <begin position="1"/>
        <end position="11"/>
    </location>
</feature>
<feature type="compositionally biased region" description="Polar residues" evidence="1">
    <location>
        <begin position="93"/>
        <end position="106"/>
    </location>
</feature>
<feature type="region of interest" description="Disordered" evidence="1">
    <location>
        <begin position="139"/>
        <end position="219"/>
    </location>
</feature>
<feature type="compositionally biased region" description="Polar residues" evidence="1">
    <location>
        <begin position="184"/>
        <end position="208"/>
    </location>
</feature>
<dbReference type="AlphaFoldDB" id="A0A6A6E9S8"/>
<feature type="compositionally biased region" description="Pro residues" evidence="1">
    <location>
        <begin position="154"/>
        <end position="179"/>
    </location>
</feature>
<keyword evidence="3" id="KW-1185">Reference proteome</keyword>
<proteinExistence type="predicted"/>
<evidence type="ECO:0000313" key="3">
    <source>
        <dbReference type="Proteomes" id="UP000800200"/>
    </source>
</evidence>
<feature type="region of interest" description="Disordered" evidence="1">
    <location>
        <begin position="1"/>
        <end position="21"/>
    </location>
</feature>
<sequence>MANNETTDRADSVGPIANNNSNGAFRRFILDPKTSVKSYLAESLVENHQYNNPQGNQLPYQSSAPSYSHQTLPIDHPHQYESEQAASLQGYQTAYSQPQNASIEQDSFQHRMPHHSSSSYELPFSGVTTIPDVYQIQHQNPSYGAPQHLEQLPPHIPQPYQSPPPPEAPVPASSPPPLQHPQAYPTQRGTSVLSEPSSFTPPQKQNAIPHSRYGPAPPPADSLNATVLAPRTYHRMVVNFETLKLLYYTAKAQPHHIDLSAPAAKLKSLAREIWTMRFTRAQEFEYSDSAHEQIITVWKTEFELWSDVLEDLADPEQSRKDAVAELENDFFHLTGLDSPVALPATVPVKQAVAKAVEAAPVAAKKAAAPVAEDAAAKPVVKKVAKAAVIASGEVAKKPVVKKKVAVKPAA</sequence>
<reference evidence="2" key="1">
    <citation type="journal article" date="2020" name="Stud. Mycol.">
        <title>101 Dothideomycetes genomes: a test case for predicting lifestyles and emergence of pathogens.</title>
        <authorList>
            <person name="Haridas S."/>
            <person name="Albert R."/>
            <person name="Binder M."/>
            <person name="Bloem J."/>
            <person name="Labutti K."/>
            <person name="Salamov A."/>
            <person name="Andreopoulos B."/>
            <person name="Baker S."/>
            <person name="Barry K."/>
            <person name="Bills G."/>
            <person name="Bluhm B."/>
            <person name="Cannon C."/>
            <person name="Castanera R."/>
            <person name="Culley D."/>
            <person name="Daum C."/>
            <person name="Ezra D."/>
            <person name="Gonzalez J."/>
            <person name="Henrissat B."/>
            <person name="Kuo A."/>
            <person name="Liang C."/>
            <person name="Lipzen A."/>
            <person name="Lutzoni F."/>
            <person name="Magnuson J."/>
            <person name="Mondo S."/>
            <person name="Nolan M."/>
            <person name="Ohm R."/>
            <person name="Pangilinan J."/>
            <person name="Park H.-J."/>
            <person name="Ramirez L."/>
            <person name="Alfaro M."/>
            <person name="Sun H."/>
            <person name="Tritt A."/>
            <person name="Yoshinaga Y."/>
            <person name="Zwiers L.-H."/>
            <person name="Turgeon B."/>
            <person name="Goodwin S."/>
            <person name="Spatafora J."/>
            <person name="Crous P."/>
            <person name="Grigoriev I."/>
        </authorList>
    </citation>
    <scope>NUCLEOTIDE SEQUENCE</scope>
    <source>
        <strain evidence="2">CBS 207.26</strain>
    </source>
</reference>
<dbReference type="Proteomes" id="UP000800200">
    <property type="component" value="Unassembled WGS sequence"/>
</dbReference>
<gene>
    <name evidence="2" type="ORF">K469DRAFT_748832</name>
</gene>
<dbReference type="EMBL" id="ML994626">
    <property type="protein sequence ID" value="KAF2187542.1"/>
    <property type="molecule type" value="Genomic_DNA"/>
</dbReference>
<name>A0A6A6E9S8_9PEZI</name>
<dbReference type="OrthoDB" id="5429221at2759"/>
<evidence type="ECO:0000256" key="1">
    <source>
        <dbReference type="SAM" id="MobiDB-lite"/>
    </source>
</evidence>
<accession>A0A6A6E9S8</accession>
<protein>
    <submittedName>
        <fullName evidence="2">Uncharacterized protein</fullName>
    </submittedName>
</protein>
<evidence type="ECO:0000313" key="2">
    <source>
        <dbReference type="EMBL" id="KAF2187542.1"/>
    </source>
</evidence>
<feature type="region of interest" description="Disordered" evidence="1">
    <location>
        <begin position="93"/>
        <end position="123"/>
    </location>
</feature>